<proteinExistence type="predicted"/>
<name>A0A399RGN0_9PROT</name>
<dbReference type="InterPro" id="IPR016064">
    <property type="entry name" value="NAD/diacylglycerol_kinase_sf"/>
</dbReference>
<dbReference type="Gene3D" id="3.40.50.10330">
    <property type="entry name" value="Probable inorganic polyphosphate/atp-NAD kinase, domain 1"/>
    <property type="match status" value="1"/>
</dbReference>
<feature type="domain" description="DAGKc" evidence="1">
    <location>
        <begin position="37"/>
        <end position="164"/>
    </location>
</feature>
<keyword evidence="3" id="KW-1185">Reference proteome</keyword>
<evidence type="ECO:0000313" key="3">
    <source>
        <dbReference type="Proteomes" id="UP000266385"/>
    </source>
</evidence>
<dbReference type="Pfam" id="PF00781">
    <property type="entry name" value="DAGK_cat"/>
    <property type="match status" value="1"/>
</dbReference>
<dbReference type="InterPro" id="IPR017438">
    <property type="entry name" value="ATP-NAD_kinase_N"/>
</dbReference>
<evidence type="ECO:0000313" key="2">
    <source>
        <dbReference type="EMBL" id="RIJ29721.1"/>
    </source>
</evidence>
<dbReference type="SUPFAM" id="SSF111331">
    <property type="entry name" value="NAD kinase/diacylglycerol kinase-like"/>
    <property type="match status" value="1"/>
</dbReference>
<comment type="caution">
    <text evidence="2">The sequence shown here is derived from an EMBL/GenBank/DDBJ whole genome shotgun (WGS) entry which is preliminary data.</text>
</comment>
<accession>A0A399RGN0</accession>
<dbReference type="GO" id="GO:0016301">
    <property type="term" value="F:kinase activity"/>
    <property type="evidence" value="ECO:0007669"/>
    <property type="project" value="InterPro"/>
</dbReference>
<dbReference type="Proteomes" id="UP000266385">
    <property type="component" value="Unassembled WGS sequence"/>
</dbReference>
<organism evidence="2 3">
    <name type="scientific">Henriciella mobilis</name>
    <dbReference type="NCBI Taxonomy" id="2305467"/>
    <lineage>
        <taxon>Bacteria</taxon>
        <taxon>Pseudomonadati</taxon>
        <taxon>Pseudomonadota</taxon>
        <taxon>Alphaproteobacteria</taxon>
        <taxon>Hyphomonadales</taxon>
        <taxon>Hyphomonadaceae</taxon>
        <taxon>Henriciella</taxon>
    </lineage>
</organism>
<dbReference type="SMART" id="SM00046">
    <property type="entry name" value="DAGKc"/>
    <property type="match status" value="1"/>
</dbReference>
<evidence type="ECO:0000259" key="1">
    <source>
        <dbReference type="SMART" id="SM00046"/>
    </source>
</evidence>
<gene>
    <name evidence="2" type="ORF">D1223_09615</name>
</gene>
<dbReference type="AlphaFoldDB" id="A0A399RGN0"/>
<protein>
    <recommendedName>
        <fullName evidence="1">DAGKc domain-containing protein</fullName>
    </recommendedName>
</protein>
<sequence length="319" mass="34523">MDPRRALRPGCGTGYQWTFEDEQERADFSTPGQPMSRLAVLINPRSGSVPADAESQLRHALEELGESAEFQLLDQEDICQPIDECYDTRPDAVIVWSGDGTVACALERAGADGPPILPLPGGTMNLFHKQIHGDALDWRECLEKSLKQGQQIDVPAGCAGDRRFYVAAMAGKLTDLAGPREALRGGRVFEAVERLAGADVLDFTHAMQFKMKDAQGAEASGVATAAAIFVGTQRDSEFEFAFINPDNTLELASAGIGALISDWREANGVTTLKAPRIRLEDSKGYDLRLTLDGEPARLKSGTEFHRIAKAGRAISAGYE</sequence>
<reference evidence="2 3" key="1">
    <citation type="submission" date="2018-08" db="EMBL/GenBank/DDBJ databases">
        <title>Henriciella mobilis sp. nov., isolated from seawater.</title>
        <authorList>
            <person name="Cheng H."/>
            <person name="Wu Y.-H."/>
            <person name="Xu X.-W."/>
            <person name="Guo L.-L."/>
        </authorList>
    </citation>
    <scope>NUCLEOTIDE SEQUENCE [LARGE SCALE GENOMIC DNA]</scope>
    <source>
        <strain evidence="2 3">JN25</strain>
    </source>
</reference>
<dbReference type="EMBL" id="QWFX01000010">
    <property type="protein sequence ID" value="RIJ29721.1"/>
    <property type="molecule type" value="Genomic_DNA"/>
</dbReference>
<dbReference type="InterPro" id="IPR001206">
    <property type="entry name" value="Diacylglycerol_kinase_cat_dom"/>
</dbReference>